<sequence length="92" mass="10160">MRGRGQGEGQDDRGEARPSEGTHGAGPFSDSAERLLYRISALKIEPARQRCQRSETHKTRWLNVSLTRFSGCPLPGRPCGLRAASATCWFSK</sequence>
<evidence type="ECO:0000256" key="1">
    <source>
        <dbReference type="SAM" id="MobiDB-lite"/>
    </source>
</evidence>
<feature type="compositionally biased region" description="Basic and acidic residues" evidence="1">
    <location>
        <begin position="10"/>
        <end position="20"/>
    </location>
</feature>
<name>A0A1M4EC35_9ACTN</name>
<proteinExistence type="predicted"/>
<feature type="region of interest" description="Disordered" evidence="1">
    <location>
        <begin position="1"/>
        <end position="32"/>
    </location>
</feature>
<reference evidence="2" key="1">
    <citation type="submission" date="2016-04" db="EMBL/GenBank/DDBJ databases">
        <authorList>
            <person name="Evans L.H."/>
            <person name="Alamgir A."/>
            <person name="Owens N."/>
            <person name="Weber N.D."/>
            <person name="Virtaneva K."/>
            <person name="Barbian K."/>
            <person name="Babar A."/>
            <person name="Rosenke K."/>
        </authorList>
    </citation>
    <scope>NUCLEOTIDE SEQUENCE</scope>
    <source>
        <strain evidence="2">Nono1</strain>
    </source>
</reference>
<gene>
    <name evidence="2" type="ORF">BN4615_P5689</name>
</gene>
<organism evidence="2">
    <name type="scientific">Nonomuraea gerenzanensis</name>
    <dbReference type="NCBI Taxonomy" id="93944"/>
    <lineage>
        <taxon>Bacteria</taxon>
        <taxon>Bacillati</taxon>
        <taxon>Actinomycetota</taxon>
        <taxon>Actinomycetes</taxon>
        <taxon>Streptosporangiales</taxon>
        <taxon>Streptosporangiaceae</taxon>
        <taxon>Nonomuraea</taxon>
    </lineage>
</organism>
<evidence type="ECO:0000313" key="2">
    <source>
        <dbReference type="EMBL" id="SBO96173.1"/>
    </source>
</evidence>
<accession>A0A1M4EC35</accession>
<dbReference type="EMBL" id="LT559118">
    <property type="protein sequence ID" value="SBO96173.1"/>
    <property type="molecule type" value="Genomic_DNA"/>
</dbReference>
<protein>
    <submittedName>
        <fullName evidence="2">Uncharacterized protein</fullName>
    </submittedName>
</protein>
<dbReference type="AlphaFoldDB" id="A0A1M4EC35"/>